<dbReference type="InterPro" id="IPR023753">
    <property type="entry name" value="FAD/NAD-binding_dom"/>
</dbReference>
<sequence>MLKVKKDLVVIGGGPAGLAAAKTAYDDGINDVMILERDFELGGILPQCIHNGFGLHHFKEELTGPEYAQRFINDIEERDIEVKLDTMVLDVTKDRKVYAMNKKEGFLEIEAKAVVLAMGCRERTAGAIGIPGTRPAGVITAGTAQRYTNIEGFVPGDEVVILGSGDIGLIMARRMKLEGADVKAVCELLPYTGGLTRNVVQCLEDYDIPLMLNHTVTAIKGEGRLEAVEISEVDENLKPIPETAKTIKADTLLLSVGLIPENELSKKADVILDDRTGGPIVNEGRETNIEGIFACGNVLHVHDLVDWVTEESQIAGAHAAKYIKDNFEKTGKCAEVKAGENVSYVIPQKIELESGDRKRIPLYMRVSTPLTAVDINLYADGEKLYSFSEPFAKPGEMISVPLAQKTLDDLDNLSEIKVDIIEKEGE</sequence>
<dbReference type="PRINTS" id="PR00411">
    <property type="entry name" value="PNDRDTASEI"/>
</dbReference>
<protein>
    <submittedName>
        <fullName evidence="3">Thioredoxin reductase</fullName>
    </submittedName>
</protein>
<evidence type="ECO:0000313" key="3">
    <source>
        <dbReference type="EMBL" id="SIR01459.1"/>
    </source>
</evidence>
<evidence type="ECO:0000259" key="2">
    <source>
        <dbReference type="Pfam" id="PF07992"/>
    </source>
</evidence>
<dbReference type="RefSeq" id="WP_076545145.1">
    <property type="nucleotide sequence ID" value="NZ_FTNC01000011.1"/>
</dbReference>
<evidence type="ECO:0000313" key="4">
    <source>
        <dbReference type="Proteomes" id="UP000185669"/>
    </source>
</evidence>
<dbReference type="PRINTS" id="PR00368">
    <property type="entry name" value="FADPNR"/>
</dbReference>
<dbReference type="InterPro" id="IPR051691">
    <property type="entry name" value="Metab_Enz_Cyan_OpOx_G3PDH"/>
</dbReference>
<dbReference type="InterPro" id="IPR036188">
    <property type="entry name" value="FAD/NAD-bd_sf"/>
</dbReference>
<dbReference type="PANTHER" id="PTHR42949">
    <property type="entry name" value="ANAEROBIC GLYCEROL-3-PHOSPHATE DEHYDROGENASE SUBUNIT B"/>
    <property type="match status" value="1"/>
</dbReference>
<organism evidence="3 4">
    <name type="scientific">Halanaerobium kushneri</name>
    <dbReference type="NCBI Taxonomy" id="56779"/>
    <lineage>
        <taxon>Bacteria</taxon>
        <taxon>Bacillati</taxon>
        <taxon>Bacillota</taxon>
        <taxon>Clostridia</taxon>
        <taxon>Halanaerobiales</taxon>
        <taxon>Halanaerobiaceae</taxon>
        <taxon>Halanaerobium</taxon>
    </lineage>
</organism>
<dbReference type="AlphaFoldDB" id="A0A1N6XGT9"/>
<dbReference type="GO" id="GO:0016491">
    <property type="term" value="F:oxidoreductase activity"/>
    <property type="evidence" value="ECO:0007669"/>
    <property type="project" value="UniProtKB-KW"/>
</dbReference>
<dbReference type="OrthoDB" id="9776839at2"/>
<reference evidence="4" key="1">
    <citation type="submission" date="2017-01" db="EMBL/GenBank/DDBJ databases">
        <authorList>
            <person name="Varghese N."/>
            <person name="Submissions S."/>
        </authorList>
    </citation>
    <scope>NUCLEOTIDE SEQUENCE [LARGE SCALE GENOMIC DNA]</scope>
    <source>
        <strain evidence="4">ATCC 700103</strain>
    </source>
</reference>
<dbReference type="Gene3D" id="3.50.50.60">
    <property type="entry name" value="FAD/NAD(P)-binding domain"/>
    <property type="match status" value="2"/>
</dbReference>
<proteinExistence type="predicted"/>
<dbReference type="EMBL" id="FTNC01000011">
    <property type="protein sequence ID" value="SIR01459.1"/>
    <property type="molecule type" value="Genomic_DNA"/>
</dbReference>
<dbReference type="Proteomes" id="UP000185669">
    <property type="component" value="Unassembled WGS sequence"/>
</dbReference>
<dbReference type="SUPFAM" id="SSF51905">
    <property type="entry name" value="FAD/NAD(P)-binding domain"/>
    <property type="match status" value="1"/>
</dbReference>
<keyword evidence="4" id="KW-1185">Reference proteome</keyword>
<feature type="domain" description="FAD/NAD(P)-binding" evidence="2">
    <location>
        <begin position="6"/>
        <end position="306"/>
    </location>
</feature>
<dbReference type="STRING" id="56779.SAMN05421834_11185"/>
<keyword evidence="1" id="KW-0560">Oxidoreductase</keyword>
<accession>A0A1N6XGT9</accession>
<evidence type="ECO:0000256" key="1">
    <source>
        <dbReference type="ARBA" id="ARBA00023002"/>
    </source>
</evidence>
<dbReference type="Pfam" id="PF07992">
    <property type="entry name" value="Pyr_redox_2"/>
    <property type="match status" value="1"/>
</dbReference>
<gene>
    <name evidence="3" type="ORF">SAMN05421834_11185</name>
</gene>
<dbReference type="PANTHER" id="PTHR42949:SF3">
    <property type="entry name" value="ANAEROBIC GLYCEROL-3-PHOSPHATE DEHYDROGENASE SUBUNIT B"/>
    <property type="match status" value="1"/>
</dbReference>
<name>A0A1N6XGT9_9FIRM</name>